<evidence type="ECO:0000256" key="1">
    <source>
        <dbReference type="SAM" id="Phobius"/>
    </source>
</evidence>
<reference evidence="2 3" key="1">
    <citation type="submission" date="2015-09" db="EMBL/GenBank/DDBJ databases">
        <authorList>
            <consortium name="Pathogen Informatics"/>
        </authorList>
    </citation>
    <scope>NUCLEOTIDE SEQUENCE [LARGE SCALE GENOMIC DNA]</scope>
    <source>
        <strain evidence="2 3">2789STDY5834876</strain>
    </source>
</reference>
<sequence>MTQKKNPYLKLAGPVDLEKIKQSAKRHRKDAVKRWSIAALLIIMIVSGSYLLVKNRSYTSVRTAASYEEETSDTNRYAQFGDGIVRYSRDGIVYLNRKNEEQWIQPCQMKNPVIDVNEETFAVADSGGNAILVFTETGLKGEMETTLPIEKMSVSSQGIVSAILKNEGAPMIVSYDATGNILVEHQATLNSTGYPLALDLSRDGMTLAVSYLSTKDGTVKSRVAYYNFGEEGKSRTDYEVSMEEYDGSIIPEVYFMDDTTSVAVSDSSFIIYEGKETPQKKKEVEINQEIKSVFHTDKYIGFVLLNKNKSGYEARLYNKSGKQVMNKAFTGEYSNVRMHEDEIIMFEGTKCCIITKNGIMRFKGDLQTNALEVIPARGINRYLVMSADELRIVYLVK</sequence>
<gene>
    <name evidence="2" type="ORF">ERS852491_03072</name>
</gene>
<dbReference type="RefSeq" id="WP_050638987.1">
    <property type="nucleotide sequence ID" value="NZ_CABKUE010000005.1"/>
</dbReference>
<protein>
    <submittedName>
        <fullName evidence="2">Uncharacterized protein</fullName>
    </submittedName>
</protein>
<proteinExistence type="predicted"/>
<dbReference type="InterPro" id="IPR043765">
    <property type="entry name" value="DUF5711"/>
</dbReference>
<dbReference type="AlphaFoldDB" id="A0A174HFK7"/>
<evidence type="ECO:0000313" key="2">
    <source>
        <dbReference type="EMBL" id="CUO71910.1"/>
    </source>
</evidence>
<feature type="transmembrane region" description="Helical" evidence="1">
    <location>
        <begin position="35"/>
        <end position="53"/>
    </location>
</feature>
<dbReference type="STRING" id="39482.ERS852491_03072"/>
<keyword evidence="1" id="KW-1133">Transmembrane helix</keyword>
<dbReference type="OrthoDB" id="1779345at2"/>
<name>A0A174HFK7_9FIRM</name>
<dbReference type="SUPFAM" id="SSF75011">
    <property type="entry name" value="3-carboxy-cis,cis-mucoante lactonizing enzyme"/>
    <property type="match status" value="1"/>
</dbReference>
<keyword evidence="1" id="KW-0472">Membrane</keyword>
<organism evidence="2 3">
    <name type="scientific">Faecalicatena contorta</name>
    <dbReference type="NCBI Taxonomy" id="39482"/>
    <lineage>
        <taxon>Bacteria</taxon>
        <taxon>Bacillati</taxon>
        <taxon>Bacillota</taxon>
        <taxon>Clostridia</taxon>
        <taxon>Lachnospirales</taxon>
        <taxon>Lachnospiraceae</taxon>
        <taxon>Faecalicatena</taxon>
    </lineage>
</organism>
<evidence type="ECO:0000313" key="3">
    <source>
        <dbReference type="Proteomes" id="UP000095544"/>
    </source>
</evidence>
<accession>A0A174HFK7</accession>
<dbReference type="Pfam" id="PF18975">
    <property type="entry name" value="DUF5711"/>
    <property type="match status" value="1"/>
</dbReference>
<dbReference type="EMBL" id="CYZU01000030">
    <property type="protein sequence ID" value="CUO71910.1"/>
    <property type="molecule type" value="Genomic_DNA"/>
</dbReference>
<keyword evidence="1" id="KW-0812">Transmembrane</keyword>
<dbReference type="Proteomes" id="UP000095544">
    <property type="component" value="Unassembled WGS sequence"/>
</dbReference>